<evidence type="ECO:0000256" key="2">
    <source>
        <dbReference type="ARBA" id="ARBA00022490"/>
    </source>
</evidence>
<gene>
    <name evidence="10" type="ORF">HR45_04395</name>
</gene>
<evidence type="ECO:0000256" key="6">
    <source>
        <dbReference type="ARBA" id="ARBA00053369"/>
    </source>
</evidence>
<name>A0A094JFE3_9GAMM</name>
<dbReference type="HAMAP" id="MF_00528">
    <property type="entry name" value="Maf"/>
    <property type="match status" value="1"/>
</dbReference>
<comment type="caution">
    <text evidence="10">The sequence shown here is derived from an EMBL/GenBank/DDBJ whole genome shotgun (WGS) entry which is preliminary data.</text>
</comment>
<sequence length="209" mass="22189">MSHAINSPLTRPALVLASTSSFRKALLEKLALPFSTCAPDVDETPQTAESAIALVERLAISKAKAGAAQNANALIIGSDQVAVIDGNIVGKPLTEEKAVEQLMAAAGKSITFYTGLALYNSATGELDSLVEPFIVHFKSLSQAQIRYYVATERPLYCAGSFKCEGLGIALFERLEGKDPNTLIGLPLITLTEMLARQGIDVLSPHEIGC</sequence>
<dbReference type="PIRSF" id="PIRSF006305">
    <property type="entry name" value="Maf"/>
    <property type="match status" value="1"/>
</dbReference>
<comment type="catalytic activity">
    <reaction evidence="5 9">
        <text>N(7)-methyl-GTP + H2O = N(7)-methyl-GMP + diphosphate + H(+)</text>
        <dbReference type="Rhea" id="RHEA:58744"/>
        <dbReference type="ChEBI" id="CHEBI:15377"/>
        <dbReference type="ChEBI" id="CHEBI:15378"/>
        <dbReference type="ChEBI" id="CHEBI:33019"/>
        <dbReference type="ChEBI" id="CHEBI:58285"/>
        <dbReference type="ChEBI" id="CHEBI:87133"/>
    </reaction>
</comment>
<keyword evidence="4 9" id="KW-0546">Nucleotide metabolism</keyword>
<dbReference type="PANTHER" id="PTHR43213:SF10">
    <property type="entry name" value="7-METHYL-GTP PYROPHOSPHATASE"/>
    <property type="match status" value="1"/>
</dbReference>
<dbReference type="GO" id="GO:0005737">
    <property type="term" value="C:cytoplasm"/>
    <property type="evidence" value="ECO:0007669"/>
    <property type="project" value="UniProtKB-SubCell"/>
</dbReference>
<evidence type="ECO:0000256" key="9">
    <source>
        <dbReference type="HAMAP-Rule" id="MF_00528"/>
    </source>
</evidence>
<protein>
    <recommendedName>
        <fullName evidence="8 9">7-methyl-GTP pyrophosphatase</fullName>
        <shortName evidence="9">m(7)GTP pyrophosphatase</shortName>
        <ecNumber evidence="9">3.6.1.-</ecNumber>
    </recommendedName>
</protein>
<comment type="subcellular location">
    <subcellularLocation>
        <location evidence="1 9">Cytoplasm</location>
    </subcellularLocation>
</comment>
<dbReference type="STRING" id="1515746.HR45_04395"/>
<dbReference type="EC" id="3.6.1.-" evidence="9"/>
<dbReference type="SUPFAM" id="SSF52972">
    <property type="entry name" value="ITPase-like"/>
    <property type="match status" value="1"/>
</dbReference>
<feature type="site" description="Important for substrate specificity" evidence="9">
    <location>
        <position position="80"/>
    </location>
</feature>
<dbReference type="RefSeq" id="WP_037440022.1">
    <property type="nucleotide sequence ID" value="NZ_JPEO01000002.1"/>
</dbReference>
<dbReference type="AlphaFoldDB" id="A0A094JFE3"/>
<comment type="caution">
    <text evidence="9">Lacks conserved residue(s) required for the propagation of feature annotation.</text>
</comment>
<comment type="cofactor">
    <cofactor evidence="9">
        <name>a divalent metal cation</name>
        <dbReference type="ChEBI" id="CHEBI:60240"/>
    </cofactor>
</comment>
<dbReference type="InterPro" id="IPR003697">
    <property type="entry name" value="Maf-like"/>
</dbReference>
<keyword evidence="2 9" id="KW-0963">Cytoplasm</keyword>
<comment type="function">
    <text evidence="6 9">Nucleoside triphosphate pyrophosphatase that hydrolyzes 7-methyl-GTP (m(7)GTP). May have a dual role in cell division arrest and in preventing the incorporation of modified nucleotides into cellular nucleic acids.</text>
</comment>
<dbReference type="EMBL" id="JPEO01000002">
    <property type="protein sequence ID" value="KFZ38670.1"/>
    <property type="molecule type" value="Genomic_DNA"/>
</dbReference>
<evidence type="ECO:0000256" key="5">
    <source>
        <dbReference type="ARBA" id="ARBA00050213"/>
    </source>
</evidence>
<feature type="site" description="Important for substrate specificity" evidence="9">
    <location>
        <position position="22"/>
    </location>
</feature>
<evidence type="ECO:0000256" key="1">
    <source>
        <dbReference type="ARBA" id="ARBA00004496"/>
    </source>
</evidence>
<dbReference type="Pfam" id="PF02545">
    <property type="entry name" value="Maf"/>
    <property type="match status" value="1"/>
</dbReference>
<dbReference type="InterPro" id="IPR029001">
    <property type="entry name" value="ITPase-like_fam"/>
</dbReference>
<dbReference type="GO" id="GO:0047429">
    <property type="term" value="F:nucleoside triphosphate diphosphatase activity"/>
    <property type="evidence" value="ECO:0007669"/>
    <property type="project" value="InterPro"/>
</dbReference>
<evidence type="ECO:0000256" key="3">
    <source>
        <dbReference type="ARBA" id="ARBA00022801"/>
    </source>
</evidence>
<evidence type="ECO:0000256" key="7">
    <source>
        <dbReference type="ARBA" id="ARBA00060749"/>
    </source>
</evidence>
<evidence type="ECO:0000256" key="8">
    <source>
        <dbReference type="ARBA" id="ARBA00068163"/>
    </source>
</evidence>
<dbReference type="NCBIfam" id="TIGR00172">
    <property type="entry name" value="maf"/>
    <property type="match status" value="1"/>
</dbReference>
<dbReference type="Gene3D" id="3.90.950.10">
    <property type="match status" value="1"/>
</dbReference>
<dbReference type="eggNOG" id="COG0424">
    <property type="taxonomic scope" value="Bacteria"/>
</dbReference>
<keyword evidence="3 9" id="KW-0378">Hydrolase</keyword>
<dbReference type="Proteomes" id="UP000029264">
    <property type="component" value="Unassembled WGS sequence"/>
</dbReference>
<evidence type="ECO:0000256" key="4">
    <source>
        <dbReference type="ARBA" id="ARBA00023080"/>
    </source>
</evidence>
<keyword evidence="11" id="KW-1185">Reference proteome</keyword>
<dbReference type="OrthoDB" id="9813694at2"/>
<feature type="active site" description="Proton acceptor" evidence="9">
    <location>
        <position position="79"/>
    </location>
</feature>
<comment type="similarity">
    <text evidence="7 9">Belongs to the Maf family. YceF subfamily.</text>
</comment>
<dbReference type="CDD" id="cd00555">
    <property type="entry name" value="Maf"/>
    <property type="match status" value="1"/>
</dbReference>
<dbReference type="FunFam" id="3.90.950.10:FF:000005">
    <property type="entry name" value="7-methyl-GTP pyrophosphatase"/>
    <property type="match status" value="1"/>
</dbReference>
<proteinExistence type="inferred from homology"/>
<dbReference type="PANTHER" id="PTHR43213">
    <property type="entry name" value="BIFUNCTIONAL DTTP/UTP PYROPHOSPHATASE/METHYLTRANSFERASE PROTEIN-RELATED"/>
    <property type="match status" value="1"/>
</dbReference>
<evidence type="ECO:0000313" key="10">
    <source>
        <dbReference type="EMBL" id="KFZ38670.1"/>
    </source>
</evidence>
<organism evidence="10 11">
    <name type="scientific">Shewanella mangrovi</name>
    <dbReference type="NCBI Taxonomy" id="1515746"/>
    <lineage>
        <taxon>Bacteria</taxon>
        <taxon>Pseudomonadati</taxon>
        <taxon>Pseudomonadota</taxon>
        <taxon>Gammaproteobacteria</taxon>
        <taxon>Alteromonadales</taxon>
        <taxon>Shewanellaceae</taxon>
        <taxon>Shewanella</taxon>
    </lineage>
</organism>
<feature type="site" description="Important for substrate specificity" evidence="9">
    <location>
        <position position="164"/>
    </location>
</feature>
<evidence type="ECO:0000313" key="11">
    <source>
        <dbReference type="Proteomes" id="UP000029264"/>
    </source>
</evidence>
<dbReference type="GO" id="GO:0009117">
    <property type="term" value="P:nucleotide metabolic process"/>
    <property type="evidence" value="ECO:0007669"/>
    <property type="project" value="UniProtKB-KW"/>
</dbReference>
<accession>A0A094JFE3</accession>
<reference evidence="10 11" key="1">
    <citation type="submission" date="2014-06" db="EMBL/GenBank/DDBJ databases">
        <title>Shewanella sp. YQH10.</title>
        <authorList>
            <person name="Liu Y."/>
            <person name="Zeng R."/>
        </authorList>
    </citation>
    <scope>NUCLEOTIDE SEQUENCE [LARGE SCALE GENOMIC DNA]</scope>
    <source>
        <strain evidence="10 11">YQH10</strain>
    </source>
</reference>